<gene>
    <name evidence="4" type="ORF">CcCBS67573_g05509</name>
</gene>
<feature type="transmembrane region" description="Helical" evidence="2">
    <location>
        <begin position="192"/>
        <end position="210"/>
    </location>
</feature>
<evidence type="ECO:0000256" key="1">
    <source>
        <dbReference type="SAM" id="MobiDB-lite"/>
    </source>
</evidence>
<dbReference type="SUPFAM" id="SSF53448">
    <property type="entry name" value="Nucleotide-diphospho-sugar transferases"/>
    <property type="match status" value="1"/>
</dbReference>
<accession>A0A507FA61</accession>
<reference evidence="4 5" key="1">
    <citation type="journal article" date="2019" name="Sci. Rep.">
        <title>Comparative genomics of chytrid fungi reveal insights into the obligate biotrophic and pathogenic lifestyle of Synchytrium endobioticum.</title>
        <authorList>
            <person name="van de Vossenberg B.T.L.H."/>
            <person name="Warris S."/>
            <person name="Nguyen H.D.T."/>
            <person name="van Gent-Pelzer M.P.E."/>
            <person name="Joly D.L."/>
            <person name="van de Geest H.C."/>
            <person name="Bonants P.J.M."/>
            <person name="Smith D.S."/>
            <person name="Levesque C.A."/>
            <person name="van der Lee T.A.J."/>
        </authorList>
    </citation>
    <scope>NUCLEOTIDE SEQUENCE [LARGE SCALE GENOMIC DNA]</scope>
    <source>
        <strain evidence="4 5">CBS 675.73</strain>
    </source>
</reference>
<dbReference type="STRING" id="246404.A0A507FA61"/>
<organism evidence="4 5">
    <name type="scientific">Chytriomyces confervae</name>
    <dbReference type="NCBI Taxonomy" id="246404"/>
    <lineage>
        <taxon>Eukaryota</taxon>
        <taxon>Fungi</taxon>
        <taxon>Fungi incertae sedis</taxon>
        <taxon>Chytridiomycota</taxon>
        <taxon>Chytridiomycota incertae sedis</taxon>
        <taxon>Chytridiomycetes</taxon>
        <taxon>Chytridiales</taxon>
        <taxon>Chytriomycetaceae</taxon>
        <taxon>Chytriomyces</taxon>
    </lineage>
</organism>
<dbReference type="InterPro" id="IPR029044">
    <property type="entry name" value="Nucleotide-diphossugar_trans"/>
</dbReference>
<keyword evidence="2" id="KW-0812">Transmembrane</keyword>
<dbReference type="OrthoDB" id="5819582at2759"/>
<dbReference type="EMBL" id="QEAP01000200">
    <property type="protein sequence ID" value="TPX73221.1"/>
    <property type="molecule type" value="Genomic_DNA"/>
</dbReference>
<feature type="transmembrane region" description="Helical" evidence="2">
    <location>
        <begin position="542"/>
        <end position="561"/>
    </location>
</feature>
<sequence length="611" mass="69375">MDDNKAWLDDSSESSNNGVQFNTATGSSSAVNPASVRRDAYQDSDVGSNASESAFDDFSTQLAVPQNTYNDHSHAPARTATGVTALAPGTAAAPAAIPAAATARPPAPAMKPKKFVSSPLKDASAFDGPDQTIDVSIPAGATSLEASSELATVKPPLSYALSGSLARRNGQPAVRTNLGNTKAIMAMLSEMWIFNMFFLFAGMYFMTFYLGKLQAYDDYILWNPGCYWKIGWLLPLPYTLICLFGLILPYRTPKFLDYAREGIKKRRLDNLYIVTVTKGDNREAVYRAWQAHKHLEAFHPSIRVHVLTDEPYFFEGINCYTCPKNFTTGNSKYKARALDWYRQTMRYTEHDWVLHLDEESVIDDESVKRILEFIWYEKDYHFGQGVILYNQYRYWSNWIFTVGDAIRVGDDLARFHLQFTYFHRPIFGAHGSFLLTNGLVENAVTWDLGSLTEDYQFAMKAWDRGFRCGKVCALVREQSPLDIMGFMKQRRRWFVGIRRLPNFLPKLWAFFWALGIFSLYCTIASIPLGFVYKYTTPRWFGFLKDLSFVTFVYLYVLGIFIQDVDKGVNPLLVLLRIPVTMVVQYICVVMEGCAVMYGILFPPADFDVIKK</sequence>
<feature type="transmembrane region" description="Helical" evidence="2">
    <location>
        <begin position="230"/>
        <end position="250"/>
    </location>
</feature>
<dbReference type="AlphaFoldDB" id="A0A507FA61"/>
<feature type="transmembrane region" description="Helical" evidence="2">
    <location>
        <begin position="507"/>
        <end position="530"/>
    </location>
</feature>
<dbReference type="Pfam" id="PF13632">
    <property type="entry name" value="Glyco_trans_2_3"/>
    <property type="match status" value="1"/>
</dbReference>
<evidence type="ECO:0000313" key="5">
    <source>
        <dbReference type="Proteomes" id="UP000320333"/>
    </source>
</evidence>
<feature type="compositionally biased region" description="Polar residues" evidence="1">
    <location>
        <begin position="13"/>
        <end position="32"/>
    </location>
</feature>
<name>A0A507FA61_9FUNG</name>
<evidence type="ECO:0000256" key="2">
    <source>
        <dbReference type="SAM" id="Phobius"/>
    </source>
</evidence>
<dbReference type="Proteomes" id="UP000320333">
    <property type="component" value="Unassembled WGS sequence"/>
</dbReference>
<keyword evidence="2" id="KW-0472">Membrane</keyword>
<feature type="region of interest" description="Disordered" evidence="1">
    <location>
        <begin position="1"/>
        <end position="53"/>
    </location>
</feature>
<dbReference type="InterPro" id="IPR001173">
    <property type="entry name" value="Glyco_trans_2-like"/>
</dbReference>
<dbReference type="PANTHER" id="PTHR16779:SF1">
    <property type="entry name" value="BETA-1,4-MANNOSYLTRANSFERASE EGH"/>
    <property type="match status" value="1"/>
</dbReference>
<keyword evidence="2" id="KW-1133">Transmembrane helix</keyword>
<dbReference type="GO" id="GO:0019187">
    <property type="term" value="F:beta-1,4-mannosyltransferase activity"/>
    <property type="evidence" value="ECO:0007669"/>
    <property type="project" value="InterPro"/>
</dbReference>
<protein>
    <recommendedName>
        <fullName evidence="3">Glycosyltransferase 2-like domain-containing protein</fullName>
    </recommendedName>
</protein>
<dbReference type="PANTHER" id="PTHR16779">
    <property type="entry name" value="BETA-1,4-MANNOSYLTRANSFERASE EGH"/>
    <property type="match status" value="1"/>
</dbReference>
<keyword evidence="5" id="KW-1185">Reference proteome</keyword>
<dbReference type="Gene3D" id="3.90.550.10">
    <property type="entry name" value="Spore Coat Polysaccharide Biosynthesis Protein SpsA, Chain A"/>
    <property type="match status" value="1"/>
</dbReference>
<comment type="caution">
    <text evidence="4">The sequence shown here is derived from an EMBL/GenBank/DDBJ whole genome shotgun (WGS) entry which is preliminary data.</text>
</comment>
<evidence type="ECO:0000259" key="3">
    <source>
        <dbReference type="Pfam" id="PF13632"/>
    </source>
</evidence>
<feature type="domain" description="Glycosyltransferase 2-like" evidence="3">
    <location>
        <begin position="352"/>
        <end position="560"/>
    </location>
</feature>
<proteinExistence type="predicted"/>
<feature type="transmembrane region" description="Helical" evidence="2">
    <location>
        <begin position="573"/>
        <end position="600"/>
    </location>
</feature>
<dbReference type="InterPro" id="IPR027389">
    <property type="entry name" value="B_mannosylTrfase_Bre-3/Egh"/>
</dbReference>
<dbReference type="GO" id="GO:0005737">
    <property type="term" value="C:cytoplasm"/>
    <property type="evidence" value="ECO:0007669"/>
    <property type="project" value="TreeGrafter"/>
</dbReference>
<evidence type="ECO:0000313" key="4">
    <source>
        <dbReference type="EMBL" id="TPX73221.1"/>
    </source>
</evidence>